<dbReference type="EMBL" id="CAJOAX010022088">
    <property type="protein sequence ID" value="CAF4204818.1"/>
    <property type="molecule type" value="Genomic_DNA"/>
</dbReference>
<evidence type="ECO:0000256" key="1">
    <source>
        <dbReference type="SAM" id="MobiDB-lite"/>
    </source>
</evidence>
<dbReference type="Proteomes" id="UP000663823">
    <property type="component" value="Unassembled WGS sequence"/>
</dbReference>
<comment type="caution">
    <text evidence="2">The sequence shown here is derived from an EMBL/GenBank/DDBJ whole genome shotgun (WGS) entry which is preliminary data.</text>
</comment>
<feature type="compositionally biased region" description="Low complexity" evidence="1">
    <location>
        <begin position="30"/>
        <end position="42"/>
    </location>
</feature>
<evidence type="ECO:0000313" key="3">
    <source>
        <dbReference type="Proteomes" id="UP000663823"/>
    </source>
</evidence>
<protein>
    <submittedName>
        <fullName evidence="2">Uncharacterized protein</fullName>
    </submittedName>
</protein>
<evidence type="ECO:0000313" key="2">
    <source>
        <dbReference type="EMBL" id="CAF4204818.1"/>
    </source>
</evidence>
<feature type="region of interest" description="Disordered" evidence="1">
    <location>
        <begin position="29"/>
        <end position="77"/>
    </location>
</feature>
<accession>A0A820BQ00</accession>
<gene>
    <name evidence="2" type="ORF">OTI717_LOCUS38724</name>
</gene>
<reference evidence="2" key="1">
    <citation type="submission" date="2021-02" db="EMBL/GenBank/DDBJ databases">
        <authorList>
            <person name="Nowell W R."/>
        </authorList>
    </citation>
    <scope>NUCLEOTIDE SEQUENCE</scope>
</reference>
<feature type="non-terminal residue" evidence="2">
    <location>
        <position position="122"/>
    </location>
</feature>
<dbReference type="AlphaFoldDB" id="A0A820BQ00"/>
<sequence>MADKQRYPYDQEHWWRDFLPNQVHRPFDILSSLPKQQQQPQLIATKPEKKKKKKSRGNRAKRNFQRRLRNPNLDDETRAFLIQARAERKREQEKQQSIPNTTIEVNKINHQISQMTEDTQIM</sequence>
<proteinExistence type="predicted"/>
<organism evidence="2 3">
    <name type="scientific">Rotaria sordida</name>
    <dbReference type="NCBI Taxonomy" id="392033"/>
    <lineage>
        <taxon>Eukaryota</taxon>
        <taxon>Metazoa</taxon>
        <taxon>Spiralia</taxon>
        <taxon>Gnathifera</taxon>
        <taxon>Rotifera</taxon>
        <taxon>Eurotatoria</taxon>
        <taxon>Bdelloidea</taxon>
        <taxon>Philodinida</taxon>
        <taxon>Philodinidae</taxon>
        <taxon>Rotaria</taxon>
    </lineage>
</organism>
<name>A0A820BQ00_9BILA</name>
<feature type="compositionally biased region" description="Basic residues" evidence="1">
    <location>
        <begin position="48"/>
        <end position="69"/>
    </location>
</feature>